<evidence type="ECO:0000313" key="6">
    <source>
        <dbReference type="Proteomes" id="UP000188320"/>
    </source>
</evidence>
<keyword evidence="6" id="KW-1185">Reference proteome</keyword>
<evidence type="ECO:0000256" key="2">
    <source>
        <dbReference type="ARBA" id="ARBA00022490"/>
    </source>
</evidence>
<keyword evidence="2" id="KW-0963">Cytoplasm</keyword>
<dbReference type="SUPFAM" id="SSF48065">
    <property type="entry name" value="DBL homology domain (DH-domain)"/>
    <property type="match status" value="1"/>
</dbReference>
<feature type="domain" description="DH" evidence="4">
    <location>
        <begin position="122"/>
        <end position="173"/>
    </location>
</feature>
<comment type="subcellular location">
    <subcellularLocation>
        <location evidence="1">Cytoplasm</location>
    </subcellularLocation>
</comment>
<sequence length="252" mass="28657">MSLETKAKNDGTLQSTESEPTSISRKVSDEKNTNNNNKNGKEKEKSTYSLFSRGKKQNIASIPFGIGKQLYIISSGVQSNKESKPKTVYAKIGNVDSIRRIWKATLEEGELEKLNLTKKEIERQEIMYETILTEADYLRDLKIIQDVFETPLREERIVLPEQANIMFMNLESLELSERQEAEHPLVSGIGDILSRYWAKQIDEHDRGVNNLKPKVSRVYKGMPISTRISRNARKFVYATSISTPAKVSTVAI</sequence>
<reference evidence="6" key="1">
    <citation type="submission" date="2017-01" db="EMBL/GenBank/DDBJ databases">
        <authorList>
            <person name="Wang Y."/>
            <person name="White M."/>
            <person name="Kvist S."/>
            <person name="Moncalvo J.-M."/>
        </authorList>
    </citation>
    <scope>NUCLEOTIDE SEQUENCE [LARGE SCALE GENOMIC DNA]</scope>
    <source>
        <strain evidence="6">COL-18-3</strain>
    </source>
</reference>
<dbReference type="InterPro" id="IPR035899">
    <property type="entry name" value="DBL_dom_sf"/>
</dbReference>
<dbReference type="InterPro" id="IPR051480">
    <property type="entry name" value="Endocytic_GEF_Adapter"/>
</dbReference>
<protein>
    <submittedName>
        <fullName evidence="5">RHO1 GDP-GTP exchange protein 2</fullName>
    </submittedName>
</protein>
<dbReference type="OrthoDB" id="2154951at2759"/>
<dbReference type="PROSITE" id="PS50010">
    <property type="entry name" value="DH_2"/>
    <property type="match status" value="1"/>
</dbReference>
<dbReference type="GO" id="GO:0035025">
    <property type="term" value="P:positive regulation of Rho protein signal transduction"/>
    <property type="evidence" value="ECO:0007669"/>
    <property type="project" value="TreeGrafter"/>
</dbReference>
<evidence type="ECO:0000259" key="4">
    <source>
        <dbReference type="PROSITE" id="PS50010"/>
    </source>
</evidence>
<dbReference type="InterPro" id="IPR000219">
    <property type="entry name" value="DH_dom"/>
</dbReference>
<evidence type="ECO:0000256" key="1">
    <source>
        <dbReference type="ARBA" id="ARBA00004496"/>
    </source>
</evidence>
<dbReference type="AlphaFoldDB" id="A0A1R1PTQ9"/>
<dbReference type="EMBL" id="LSSK01000218">
    <property type="protein sequence ID" value="OMH84309.1"/>
    <property type="molecule type" value="Genomic_DNA"/>
</dbReference>
<dbReference type="Gene3D" id="1.20.900.10">
    <property type="entry name" value="Dbl homology (DH) domain"/>
    <property type="match status" value="1"/>
</dbReference>
<accession>A0A1R1PTQ9</accession>
<evidence type="ECO:0000313" key="5">
    <source>
        <dbReference type="EMBL" id="OMH84309.1"/>
    </source>
</evidence>
<dbReference type="PANTHER" id="PTHR46006">
    <property type="entry name" value="RHO GUANINE NUCLEOTIDE EXCHANGE FACTOR AT 64C, ISOFORM A"/>
    <property type="match status" value="1"/>
</dbReference>
<gene>
    <name evidence="5" type="ORF">AX774_g2172</name>
</gene>
<dbReference type="Proteomes" id="UP000188320">
    <property type="component" value="Unassembled WGS sequence"/>
</dbReference>
<feature type="compositionally biased region" description="Polar residues" evidence="3">
    <location>
        <begin position="11"/>
        <end position="25"/>
    </location>
</feature>
<dbReference type="GO" id="GO:0005085">
    <property type="term" value="F:guanyl-nucleotide exchange factor activity"/>
    <property type="evidence" value="ECO:0007669"/>
    <property type="project" value="InterPro"/>
</dbReference>
<organism evidence="5 6">
    <name type="scientific">Zancudomyces culisetae</name>
    <name type="common">Gut fungus</name>
    <name type="synonym">Smittium culisetae</name>
    <dbReference type="NCBI Taxonomy" id="1213189"/>
    <lineage>
        <taxon>Eukaryota</taxon>
        <taxon>Fungi</taxon>
        <taxon>Fungi incertae sedis</taxon>
        <taxon>Zoopagomycota</taxon>
        <taxon>Kickxellomycotina</taxon>
        <taxon>Harpellomycetes</taxon>
        <taxon>Harpellales</taxon>
        <taxon>Legeriomycetaceae</taxon>
        <taxon>Zancudomyces</taxon>
    </lineage>
</organism>
<dbReference type="GO" id="GO:0005737">
    <property type="term" value="C:cytoplasm"/>
    <property type="evidence" value="ECO:0007669"/>
    <property type="project" value="UniProtKB-SubCell"/>
</dbReference>
<proteinExistence type="predicted"/>
<dbReference type="Pfam" id="PF00621">
    <property type="entry name" value="RhoGEF"/>
    <property type="match status" value="1"/>
</dbReference>
<feature type="region of interest" description="Disordered" evidence="3">
    <location>
        <begin position="1"/>
        <end position="48"/>
    </location>
</feature>
<comment type="caution">
    <text evidence="5">The sequence shown here is derived from an EMBL/GenBank/DDBJ whole genome shotgun (WGS) entry which is preliminary data.</text>
</comment>
<name>A0A1R1PTQ9_ZANCU</name>
<evidence type="ECO:0000256" key="3">
    <source>
        <dbReference type="SAM" id="MobiDB-lite"/>
    </source>
</evidence>
<dbReference type="PANTHER" id="PTHR46006:SF6">
    <property type="entry name" value="INTERSECTIN-2 ISOFORM X1"/>
    <property type="match status" value="1"/>
</dbReference>